<comment type="caution">
    <text evidence="2">The sequence shown here is derived from an EMBL/GenBank/DDBJ whole genome shotgun (WGS) entry which is preliminary data.</text>
</comment>
<evidence type="ECO:0000313" key="3">
    <source>
        <dbReference type="Proteomes" id="UP001190700"/>
    </source>
</evidence>
<name>A0AAE0G7D0_9CHLO</name>
<feature type="region of interest" description="Disordered" evidence="1">
    <location>
        <begin position="274"/>
        <end position="308"/>
    </location>
</feature>
<gene>
    <name evidence="2" type="ORF">CYMTET_18787</name>
</gene>
<protein>
    <submittedName>
        <fullName evidence="2">Uncharacterized protein</fullName>
    </submittedName>
</protein>
<proteinExistence type="predicted"/>
<reference evidence="2 3" key="1">
    <citation type="journal article" date="2015" name="Genome Biol. Evol.">
        <title>Comparative Genomics of a Bacterivorous Green Alga Reveals Evolutionary Causalities and Consequences of Phago-Mixotrophic Mode of Nutrition.</title>
        <authorList>
            <person name="Burns J.A."/>
            <person name="Paasch A."/>
            <person name="Narechania A."/>
            <person name="Kim E."/>
        </authorList>
    </citation>
    <scope>NUCLEOTIDE SEQUENCE [LARGE SCALE GENOMIC DNA]</scope>
    <source>
        <strain evidence="2 3">PLY_AMNH</strain>
    </source>
</reference>
<dbReference type="Proteomes" id="UP001190700">
    <property type="component" value="Unassembled WGS sequence"/>
</dbReference>
<feature type="compositionally biased region" description="Polar residues" evidence="1">
    <location>
        <begin position="466"/>
        <end position="477"/>
    </location>
</feature>
<accession>A0AAE0G7D0</accession>
<feature type="region of interest" description="Disordered" evidence="1">
    <location>
        <begin position="393"/>
        <end position="436"/>
    </location>
</feature>
<evidence type="ECO:0000256" key="1">
    <source>
        <dbReference type="SAM" id="MobiDB-lite"/>
    </source>
</evidence>
<dbReference type="EMBL" id="LGRX02008700">
    <property type="protein sequence ID" value="KAK3272947.1"/>
    <property type="molecule type" value="Genomic_DNA"/>
</dbReference>
<dbReference type="SUPFAM" id="SSF52266">
    <property type="entry name" value="SGNH hydrolase"/>
    <property type="match status" value="1"/>
</dbReference>
<evidence type="ECO:0000313" key="2">
    <source>
        <dbReference type="EMBL" id="KAK3272947.1"/>
    </source>
</evidence>
<feature type="region of interest" description="Disordered" evidence="1">
    <location>
        <begin position="466"/>
        <end position="497"/>
    </location>
</feature>
<keyword evidence="3" id="KW-1185">Reference proteome</keyword>
<sequence length="497" mass="53740">MQCLQTRRVTMVGDSVPVQFCSYFQCAVAGPEGAETCDINCGHRVNPPVNYSKLATKCHERQQGSGPVYCIASDNFLGEPDVGGDRSFVRLVEKYNESEIAYWVEKARARAANAVPGTGLEDVLIFGGGLHDSAFYMVEYEEVAAQLHKMWRVILRAGYSHIIVLLPTAVHRHTAAIANCSHYGQIFNPTCMQFVQRYMTNTRTVALHMALRRTMRNAMEELSQEQIPEVRVVDTYAMSEMREDHTKQKSDMVHFCDEFSRELTQVVLHEIHGAAERSAGGGPARQRADDVRSHYAVQRAPGSGPGARWRAAAVRGAAAQQGALAAVGWRGSEPLMPATTVQRSALPAAVYRDGEPLELAVVARCNAPSAADQRGSRPQTPAAAAYRSALPAAVERDSEPPALVGTEQRITSSARSRRSKGPVVRAAATAQGGAPPSVVRRSIEMLELAAAAQPDDGLPTTVSMVQFGTSPTSSQHEITSRVADQRDGELVGSTGAT</sequence>
<dbReference type="AlphaFoldDB" id="A0AAE0G7D0"/>
<organism evidence="2 3">
    <name type="scientific">Cymbomonas tetramitiformis</name>
    <dbReference type="NCBI Taxonomy" id="36881"/>
    <lineage>
        <taxon>Eukaryota</taxon>
        <taxon>Viridiplantae</taxon>
        <taxon>Chlorophyta</taxon>
        <taxon>Pyramimonadophyceae</taxon>
        <taxon>Pyramimonadales</taxon>
        <taxon>Pyramimonadaceae</taxon>
        <taxon>Cymbomonas</taxon>
    </lineage>
</organism>